<dbReference type="GO" id="GO:0005886">
    <property type="term" value="C:plasma membrane"/>
    <property type="evidence" value="ECO:0007669"/>
    <property type="project" value="UniProtKB-SubCell"/>
</dbReference>
<comment type="subcellular location">
    <subcellularLocation>
        <location evidence="1">Cell membrane</location>
        <topology evidence="1">Multi-pass membrane protein</topology>
    </subcellularLocation>
</comment>
<evidence type="ECO:0000256" key="6">
    <source>
        <dbReference type="ARBA" id="ARBA00022781"/>
    </source>
</evidence>
<keyword evidence="12" id="KW-0732">Signal</keyword>
<reference evidence="14" key="1">
    <citation type="submission" date="2016-11" db="UniProtKB">
        <authorList>
            <consortium name="WormBaseParasite"/>
        </authorList>
    </citation>
    <scope>IDENTIFICATION</scope>
</reference>
<evidence type="ECO:0000256" key="7">
    <source>
        <dbReference type="ARBA" id="ARBA00022989"/>
    </source>
</evidence>
<keyword evidence="4" id="KW-1003">Cell membrane</keyword>
<keyword evidence="7 11" id="KW-1133">Transmembrane helix</keyword>
<evidence type="ECO:0000256" key="2">
    <source>
        <dbReference type="ARBA" id="ARBA00006513"/>
    </source>
</evidence>
<feature type="transmembrane region" description="Helical" evidence="11">
    <location>
        <begin position="151"/>
        <end position="171"/>
    </location>
</feature>
<feature type="chain" id="PRO_5009315298" evidence="12">
    <location>
        <begin position="18"/>
        <end position="283"/>
    </location>
</feature>
<keyword evidence="3" id="KW-0813">Transport</keyword>
<keyword evidence="6" id="KW-0375">Hydrogen ion transport</keyword>
<keyword evidence="5 11" id="KW-0812">Transmembrane</keyword>
<dbReference type="Proteomes" id="UP000095281">
    <property type="component" value="Unplaced"/>
</dbReference>
<dbReference type="Pfam" id="PF03189">
    <property type="entry name" value="Otopetrin"/>
    <property type="match status" value="2"/>
</dbReference>
<feature type="signal peptide" evidence="12">
    <location>
        <begin position="1"/>
        <end position="17"/>
    </location>
</feature>
<proteinExistence type="inferred from homology"/>
<evidence type="ECO:0000256" key="12">
    <source>
        <dbReference type="SAM" id="SignalP"/>
    </source>
</evidence>
<evidence type="ECO:0000313" key="13">
    <source>
        <dbReference type="Proteomes" id="UP000095281"/>
    </source>
</evidence>
<dbReference type="WBParaSite" id="MhA1_Contig1140.frz3.gene24">
    <property type="protein sequence ID" value="MhA1_Contig1140.frz3.gene24"/>
    <property type="gene ID" value="MhA1_Contig1140.frz3.gene24"/>
</dbReference>
<evidence type="ECO:0000256" key="11">
    <source>
        <dbReference type="SAM" id="Phobius"/>
    </source>
</evidence>
<keyword evidence="9 11" id="KW-0472">Membrane</keyword>
<evidence type="ECO:0000256" key="1">
    <source>
        <dbReference type="ARBA" id="ARBA00004651"/>
    </source>
</evidence>
<dbReference type="InterPro" id="IPR004878">
    <property type="entry name" value="Otopetrin"/>
</dbReference>
<keyword evidence="10" id="KW-0407">Ion channel</keyword>
<evidence type="ECO:0000256" key="8">
    <source>
        <dbReference type="ARBA" id="ARBA00023065"/>
    </source>
</evidence>
<feature type="transmembrane region" description="Helical" evidence="11">
    <location>
        <begin position="81"/>
        <end position="104"/>
    </location>
</feature>
<evidence type="ECO:0000256" key="10">
    <source>
        <dbReference type="ARBA" id="ARBA00023303"/>
    </source>
</evidence>
<comment type="similarity">
    <text evidence="2">Belongs to the otopetrin family.</text>
</comment>
<evidence type="ECO:0000256" key="3">
    <source>
        <dbReference type="ARBA" id="ARBA00022448"/>
    </source>
</evidence>
<protein>
    <submittedName>
        <fullName evidence="14">7TM_GPCR_Srx domain-containing protein</fullName>
    </submittedName>
</protein>
<keyword evidence="8" id="KW-0406">Ion transport</keyword>
<dbReference type="GO" id="GO:0015252">
    <property type="term" value="F:proton channel activity"/>
    <property type="evidence" value="ECO:0007669"/>
    <property type="project" value="InterPro"/>
</dbReference>
<sequence>MHLLSINIWTWLRFVIAKSADLDKKSPFVELKIKNRILIDSSSESSEELLENLKNKLSFNSSNNNLILPLRVSSFNYFGDFATLLTTCIVEYSVIGAAIMITIWKSIDNNLINKSNKSHDEEYFNLLTPKPQLPKNTKNIRIDCSASSGGLFAGLLFLIASFVSIGIHSFFSQHEDPDGALLVFRLSDMALFCCTLIGCSPVLCVGYPHNQRHLQLKWRLRALSPKTRREKPGKQFVTFLLISNVSLFFFHTLEGMKSVFGDTIATRRARPYAKLIGIFLNKD</sequence>
<evidence type="ECO:0000256" key="4">
    <source>
        <dbReference type="ARBA" id="ARBA00022475"/>
    </source>
</evidence>
<name>A0A1I8AZT1_MELHA</name>
<evidence type="ECO:0000256" key="5">
    <source>
        <dbReference type="ARBA" id="ARBA00022692"/>
    </source>
</evidence>
<keyword evidence="13" id="KW-1185">Reference proteome</keyword>
<accession>A0A1I8AZT1</accession>
<feature type="transmembrane region" description="Helical" evidence="11">
    <location>
        <begin position="236"/>
        <end position="253"/>
    </location>
</feature>
<dbReference type="AlphaFoldDB" id="A0A1I8AZT1"/>
<dbReference type="PANTHER" id="PTHR21522:SF43">
    <property type="entry name" value="OTOPETRIN-2"/>
    <property type="match status" value="1"/>
</dbReference>
<dbReference type="PANTHER" id="PTHR21522">
    <property type="entry name" value="PROTON CHANNEL OTOP"/>
    <property type="match status" value="1"/>
</dbReference>
<evidence type="ECO:0000313" key="14">
    <source>
        <dbReference type="WBParaSite" id="MhA1_Contig1140.frz3.gene24"/>
    </source>
</evidence>
<evidence type="ECO:0000256" key="9">
    <source>
        <dbReference type="ARBA" id="ARBA00023136"/>
    </source>
</evidence>
<organism evidence="13 14">
    <name type="scientific">Meloidogyne hapla</name>
    <name type="common">Root-knot nematode worm</name>
    <dbReference type="NCBI Taxonomy" id="6305"/>
    <lineage>
        <taxon>Eukaryota</taxon>
        <taxon>Metazoa</taxon>
        <taxon>Ecdysozoa</taxon>
        <taxon>Nematoda</taxon>
        <taxon>Chromadorea</taxon>
        <taxon>Rhabditida</taxon>
        <taxon>Tylenchina</taxon>
        <taxon>Tylenchomorpha</taxon>
        <taxon>Tylenchoidea</taxon>
        <taxon>Meloidogynidae</taxon>
        <taxon>Meloidogyninae</taxon>
        <taxon>Meloidogyne</taxon>
    </lineage>
</organism>
<feature type="transmembrane region" description="Helical" evidence="11">
    <location>
        <begin position="183"/>
        <end position="207"/>
    </location>
</feature>